<dbReference type="PANTHER" id="PTHR43316">
    <property type="entry name" value="HYDROLASE, HALOACID DELAHOGENASE-RELATED"/>
    <property type="match status" value="1"/>
</dbReference>
<dbReference type="NCBIfam" id="TIGR01493">
    <property type="entry name" value="HAD-SF-IA-v2"/>
    <property type="match status" value="1"/>
</dbReference>
<dbReference type="Proteomes" id="UP000317422">
    <property type="component" value="Unassembled WGS sequence"/>
</dbReference>
<evidence type="ECO:0000256" key="3">
    <source>
        <dbReference type="SAM" id="MobiDB-lite"/>
    </source>
</evidence>
<dbReference type="InterPro" id="IPR023214">
    <property type="entry name" value="HAD_sf"/>
</dbReference>
<dbReference type="PANTHER" id="PTHR43316:SF3">
    <property type="entry name" value="HALOACID DEHALOGENASE, TYPE II (AFU_ORTHOLOGUE AFUA_2G07750)-RELATED"/>
    <property type="match status" value="1"/>
</dbReference>
<dbReference type="AlphaFoldDB" id="A0A543NJW4"/>
<evidence type="ECO:0000256" key="2">
    <source>
        <dbReference type="ARBA" id="ARBA00022801"/>
    </source>
</evidence>
<dbReference type="SUPFAM" id="SSF56784">
    <property type="entry name" value="HAD-like"/>
    <property type="match status" value="1"/>
</dbReference>
<protein>
    <submittedName>
        <fullName evidence="4">2-haloalkanoic acid dehalogenase type II</fullName>
    </submittedName>
</protein>
<keyword evidence="5" id="KW-1185">Reference proteome</keyword>
<dbReference type="SFLD" id="SFLDG01129">
    <property type="entry name" value="C1.5:_HAD__Beta-PGM__Phosphata"/>
    <property type="match status" value="1"/>
</dbReference>
<accession>A0A543NJW4</accession>
<evidence type="ECO:0000313" key="4">
    <source>
        <dbReference type="EMBL" id="TQN32155.1"/>
    </source>
</evidence>
<dbReference type="GO" id="GO:0019120">
    <property type="term" value="F:hydrolase activity, acting on acid halide bonds, in C-halide compounds"/>
    <property type="evidence" value="ECO:0007669"/>
    <property type="project" value="InterPro"/>
</dbReference>
<dbReference type="InterPro" id="IPR023198">
    <property type="entry name" value="PGP-like_dom2"/>
</dbReference>
<reference evidence="4 5" key="1">
    <citation type="submission" date="2019-06" db="EMBL/GenBank/DDBJ databases">
        <title>Sequencing the genomes of 1000 actinobacteria strains.</title>
        <authorList>
            <person name="Klenk H.-P."/>
        </authorList>
    </citation>
    <scope>NUCLEOTIDE SEQUENCE [LARGE SCALE GENOMIC DNA]</scope>
    <source>
        <strain evidence="4 5">DSM 45015</strain>
    </source>
</reference>
<dbReference type="SFLD" id="SFLDS00003">
    <property type="entry name" value="Haloacid_Dehalogenase"/>
    <property type="match status" value="1"/>
</dbReference>
<dbReference type="InterPro" id="IPR051540">
    <property type="entry name" value="S-2-haloacid_dehalogenase"/>
</dbReference>
<dbReference type="Gene3D" id="3.40.50.1000">
    <property type="entry name" value="HAD superfamily/HAD-like"/>
    <property type="match status" value="1"/>
</dbReference>
<dbReference type="PRINTS" id="PR00413">
    <property type="entry name" value="HADHALOGNASE"/>
</dbReference>
<keyword evidence="2" id="KW-0378">Hydrolase</keyword>
<dbReference type="Pfam" id="PF00702">
    <property type="entry name" value="Hydrolase"/>
    <property type="match status" value="1"/>
</dbReference>
<dbReference type="InterPro" id="IPR006439">
    <property type="entry name" value="HAD-SF_hydro_IA"/>
</dbReference>
<feature type="compositionally biased region" description="Low complexity" evidence="3">
    <location>
        <begin position="328"/>
        <end position="341"/>
    </location>
</feature>
<dbReference type="InterPro" id="IPR036412">
    <property type="entry name" value="HAD-like_sf"/>
</dbReference>
<comment type="similarity">
    <text evidence="1">Belongs to the HAD-like hydrolase superfamily. S-2-haloalkanoic acid dehalogenase family.</text>
</comment>
<dbReference type="InterPro" id="IPR006328">
    <property type="entry name" value="2-HAD"/>
</dbReference>
<dbReference type="Gene3D" id="1.10.150.240">
    <property type="entry name" value="Putative phosphatase, domain 2"/>
    <property type="match status" value="1"/>
</dbReference>
<dbReference type="NCBIfam" id="TIGR01428">
    <property type="entry name" value="HAD_type_II"/>
    <property type="match status" value="1"/>
</dbReference>
<gene>
    <name evidence="4" type="ORF">FHX37_2090</name>
</gene>
<dbReference type="EMBL" id="VFQC01000001">
    <property type="protein sequence ID" value="TQN32155.1"/>
    <property type="molecule type" value="Genomic_DNA"/>
</dbReference>
<proteinExistence type="inferred from homology"/>
<evidence type="ECO:0000313" key="5">
    <source>
        <dbReference type="Proteomes" id="UP000317422"/>
    </source>
</evidence>
<sequence>MQRPLKALLFDVQGTAVDFHSTVCGEARRISAGRCPDTDWARFVDRWRAAYFAATGSAEPDRGNWVTVHSTYRQALDRLLGEDGITVFSDAEREELTLAWQKLAPWPDTVEGLNRLRARFTLATLSNTDVAAVVHLSKRAGLPWDAIFNVEMAGAFKPHPSTYRMATTYLGLVPAEVMMVACHKYDLRAAASLGFRTAFVARPLEFGPAGASTCAMRRSSASTPLTSSISPTNLAADTGGGSAFPPEEYHRLSGPDPRSRRVTDRMLLSSAGTVRETCSSVSRAIVPLRGRVVRLSRAGHVAGGTGRARGCAPPPIRGSTTWRLPLAGGPRLPVVRPRPLGSPQAHAPGGK</sequence>
<organism evidence="4 5">
    <name type="scientific">Haloactinospora alba</name>
    <dbReference type="NCBI Taxonomy" id="405555"/>
    <lineage>
        <taxon>Bacteria</taxon>
        <taxon>Bacillati</taxon>
        <taxon>Actinomycetota</taxon>
        <taxon>Actinomycetes</taxon>
        <taxon>Streptosporangiales</taxon>
        <taxon>Nocardiopsidaceae</taxon>
        <taxon>Haloactinospora</taxon>
    </lineage>
</organism>
<evidence type="ECO:0000256" key="1">
    <source>
        <dbReference type="ARBA" id="ARBA00008106"/>
    </source>
</evidence>
<name>A0A543NJW4_9ACTN</name>
<feature type="region of interest" description="Disordered" evidence="3">
    <location>
        <begin position="327"/>
        <end position="351"/>
    </location>
</feature>
<comment type="caution">
    <text evidence="4">The sequence shown here is derived from an EMBL/GenBank/DDBJ whole genome shotgun (WGS) entry which is preliminary data.</text>
</comment>